<proteinExistence type="predicted"/>
<dbReference type="Proteomes" id="UP000198609">
    <property type="component" value="Unassembled WGS sequence"/>
</dbReference>
<keyword evidence="3" id="KW-0418">Kinase</keyword>
<keyword evidence="4" id="KW-1185">Reference proteome</keyword>
<dbReference type="PANTHER" id="PTHR35526">
    <property type="entry name" value="ANTI-SIGMA-F FACTOR RSBW-RELATED"/>
    <property type="match status" value="1"/>
</dbReference>
<dbReference type="PANTHER" id="PTHR35526:SF3">
    <property type="entry name" value="ANTI-SIGMA-F FACTOR RSBW"/>
    <property type="match status" value="1"/>
</dbReference>
<sequence length="135" mass="14496">MATTAPTETRESASIWTLPHQDVSVPTARRLARAHLCRRQLAPDAIDTALLLLTELLTNAVRHGHGPYVTFAVSLLSGQLILSVTDTGNGGPRTRHRCDALSESGRGLDIVTALAAAWSVQRTAAGHTIWAIIRL</sequence>
<organism evidence="3 4">
    <name type="scientific">Streptomyces melanosporofaciens</name>
    <dbReference type="NCBI Taxonomy" id="67327"/>
    <lineage>
        <taxon>Bacteria</taxon>
        <taxon>Bacillati</taxon>
        <taxon>Actinomycetota</taxon>
        <taxon>Actinomycetes</taxon>
        <taxon>Kitasatosporales</taxon>
        <taxon>Streptomycetaceae</taxon>
        <taxon>Streptomyces</taxon>
        <taxon>Streptomyces violaceusniger group</taxon>
    </lineage>
</organism>
<dbReference type="InterPro" id="IPR003594">
    <property type="entry name" value="HATPase_dom"/>
</dbReference>
<dbReference type="Gene3D" id="3.30.565.10">
    <property type="entry name" value="Histidine kinase-like ATPase, C-terminal domain"/>
    <property type="match status" value="1"/>
</dbReference>
<dbReference type="AlphaFoldDB" id="A0A1H5CBB0"/>
<gene>
    <name evidence="3" type="ORF">SAMN04490356_9306</name>
</gene>
<evidence type="ECO:0000313" key="4">
    <source>
        <dbReference type="Proteomes" id="UP000198609"/>
    </source>
</evidence>
<keyword evidence="3" id="KW-0808">Transferase</keyword>
<accession>A0A1H5CBB0</accession>
<dbReference type="EMBL" id="FNST01000002">
    <property type="protein sequence ID" value="SED63600.1"/>
    <property type="molecule type" value="Genomic_DNA"/>
</dbReference>
<evidence type="ECO:0000256" key="1">
    <source>
        <dbReference type="ARBA" id="ARBA00022527"/>
    </source>
</evidence>
<name>A0A1H5CBB0_STRMJ</name>
<dbReference type="GO" id="GO:0004674">
    <property type="term" value="F:protein serine/threonine kinase activity"/>
    <property type="evidence" value="ECO:0007669"/>
    <property type="project" value="UniProtKB-KW"/>
</dbReference>
<feature type="domain" description="Histidine kinase/HSP90-like ATPase" evidence="2">
    <location>
        <begin position="22"/>
        <end position="132"/>
    </location>
</feature>
<dbReference type="InterPro" id="IPR036890">
    <property type="entry name" value="HATPase_C_sf"/>
</dbReference>
<protein>
    <submittedName>
        <fullName evidence="3">Anti-sigma regulatory factor (Ser/Thr protein kinase)</fullName>
    </submittedName>
</protein>
<reference evidence="4" key="1">
    <citation type="submission" date="2016-10" db="EMBL/GenBank/DDBJ databases">
        <authorList>
            <person name="Varghese N."/>
            <person name="Submissions S."/>
        </authorList>
    </citation>
    <scope>NUCLEOTIDE SEQUENCE [LARGE SCALE GENOMIC DNA]</scope>
    <source>
        <strain evidence="4">DSM 40318</strain>
    </source>
</reference>
<dbReference type="Pfam" id="PF13581">
    <property type="entry name" value="HATPase_c_2"/>
    <property type="match status" value="1"/>
</dbReference>
<dbReference type="InterPro" id="IPR050267">
    <property type="entry name" value="Anti-sigma-factor_SerPK"/>
</dbReference>
<evidence type="ECO:0000259" key="2">
    <source>
        <dbReference type="Pfam" id="PF13581"/>
    </source>
</evidence>
<dbReference type="CDD" id="cd16936">
    <property type="entry name" value="HATPase_RsbW-like"/>
    <property type="match status" value="1"/>
</dbReference>
<keyword evidence="1" id="KW-0723">Serine/threonine-protein kinase</keyword>
<dbReference type="SUPFAM" id="SSF55874">
    <property type="entry name" value="ATPase domain of HSP90 chaperone/DNA topoisomerase II/histidine kinase"/>
    <property type="match status" value="1"/>
</dbReference>
<evidence type="ECO:0000313" key="3">
    <source>
        <dbReference type="EMBL" id="SED63600.1"/>
    </source>
</evidence>
<dbReference type="RefSeq" id="WP_093469931.1">
    <property type="nucleotide sequence ID" value="NZ_FNST01000002.1"/>
</dbReference>